<dbReference type="PROSITE" id="PS01125">
    <property type="entry name" value="ROK"/>
    <property type="match status" value="1"/>
</dbReference>
<dbReference type="Gene3D" id="1.10.10.10">
    <property type="entry name" value="Winged helix-like DNA-binding domain superfamily/Winged helix DNA-binding domain"/>
    <property type="match status" value="1"/>
</dbReference>
<dbReference type="SUPFAM" id="SSF46785">
    <property type="entry name" value="Winged helix' DNA-binding domain"/>
    <property type="match status" value="1"/>
</dbReference>
<dbReference type="SUPFAM" id="SSF53067">
    <property type="entry name" value="Actin-like ATPase domain"/>
    <property type="match status" value="1"/>
</dbReference>
<protein>
    <submittedName>
        <fullName evidence="2">ROK family protein</fullName>
    </submittedName>
</protein>
<keyword evidence="3" id="KW-1185">Reference proteome</keyword>
<name>A0ABY5NLQ9_9MICO</name>
<dbReference type="RefSeq" id="WP_259612775.1">
    <property type="nucleotide sequence ID" value="NZ_CP091139.2"/>
</dbReference>
<evidence type="ECO:0000313" key="3">
    <source>
        <dbReference type="Proteomes" id="UP001054811"/>
    </source>
</evidence>
<dbReference type="Pfam" id="PF00480">
    <property type="entry name" value="ROK"/>
    <property type="match status" value="1"/>
</dbReference>
<accession>A0ABY5NLQ9</accession>
<evidence type="ECO:0000313" key="2">
    <source>
        <dbReference type="EMBL" id="UUT36126.1"/>
    </source>
</evidence>
<dbReference type="InterPro" id="IPR036388">
    <property type="entry name" value="WH-like_DNA-bd_sf"/>
</dbReference>
<evidence type="ECO:0000256" key="1">
    <source>
        <dbReference type="ARBA" id="ARBA00006479"/>
    </source>
</evidence>
<dbReference type="InterPro" id="IPR036390">
    <property type="entry name" value="WH_DNA-bd_sf"/>
</dbReference>
<gene>
    <name evidence="2" type="ORF">L2X98_23970</name>
</gene>
<dbReference type="EMBL" id="CP091139">
    <property type="protein sequence ID" value="UUT36126.1"/>
    <property type="molecule type" value="Genomic_DNA"/>
</dbReference>
<reference evidence="2" key="1">
    <citation type="submission" date="2022-01" db="EMBL/GenBank/DDBJ databases">
        <title>Microbacterium eymi and Microbacterium rhizovicinus sp. nov., isolated from the rhizospheric soil of Elymus tsukushiensis, a plant native to the Dokdo Islands, Republic of Korea.</title>
        <authorList>
            <person name="Hwang Y.J."/>
        </authorList>
    </citation>
    <scope>NUCLEOTIDE SEQUENCE</scope>
    <source>
        <strain evidence="2">KUDC0405</strain>
    </source>
</reference>
<dbReference type="Proteomes" id="UP001054811">
    <property type="component" value="Chromosome"/>
</dbReference>
<comment type="similarity">
    <text evidence="1">Belongs to the ROK (NagC/XylR) family.</text>
</comment>
<dbReference type="PANTHER" id="PTHR18964">
    <property type="entry name" value="ROK (REPRESSOR, ORF, KINASE) FAMILY"/>
    <property type="match status" value="1"/>
</dbReference>
<sequence length="421" mass="44873">MATGSALRFGAQTDEVTSLLRIVNLVRTEEATTRPEIGRLTGLGRGVVTQRVDQAIEMGFLEDGEFGRSSGGRAPRTLRFRSEQAHIIVCALGALHVRVGIAALDGDILDQTHQDWDIARGPAETLDTVMAMIDELLTHHGEVPVWAVVVGVPGPVDFESGRPVAPPIMPGWNGFDVRRRFEQRFDAPVWVDNDVNLLALSERARRDTDDVDLIYCKVGSGIGAGLLSHGRIHRGANGAAGDIGHVRVRDSETPCRCGKVGCLEAVAGGWALVREAEDAIAAGATGALARASAAGDTPTPDRIARAAEDGDALSISLVQRSARVVGESIAALVNMFNPGVIVMGGAIAAAGELFLAEVRQRVYELSLPLATRDLSIVNSMNDEREPLRGGAELAREQLFDATFPRWFADGRPTIEGVRAAS</sequence>
<dbReference type="InterPro" id="IPR000600">
    <property type="entry name" value="ROK"/>
</dbReference>
<dbReference type="InterPro" id="IPR043129">
    <property type="entry name" value="ATPase_NBD"/>
</dbReference>
<dbReference type="InterPro" id="IPR049874">
    <property type="entry name" value="ROK_cs"/>
</dbReference>
<proteinExistence type="inferred from homology"/>
<dbReference type="PANTHER" id="PTHR18964:SF173">
    <property type="entry name" value="GLUCOKINASE"/>
    <property type="match status" value="1"/>
</dbReference>
<dbReference type="Gene3D" id="3.30.420.40">
    <property type="match status" value="2"/>
</dbReference>
<organism evidence="2 3">
    <name type="scientific">Microbacterium elymi</name>
    <dbReference type="NCBI Taxonomy" id="2909587"/>
    <lineage>
        <taxon>Bacteria</taxon>
        <taxon>Bacillati</taxon>
        <taxon>Actinomycetota</taxon>
        <taxon>Actinomycetes</taxon>
        <taxon>Micrococcales</taxon>
        <taxon>Microbacteriaceae</taxon>
        <taxon>Microbacterium</taxon>
    </lineage>
</organism>